<name>C3JB49_POREA</name>
<dbReference type="AlphaFoldDB" id="C3JB49"/>
<dbReference type="GeneID" id="93364854"/>
<evidence type="ECO:0000313" key="2">
    <source>
        <dbReference type="Proteomes" id="UP000004295"/>
    </source>
</evidence>
<gene>
    <name evidence="1" type="ORF">POREN0001_1491</name>
</gene>
<dbReference type="Proteomes" id="UP000004295">
    <property type="component" value="Unassembled WGS sequence"/>
</dbReference>
<accession>C3JB49</accession>
<dbReference type="STRING" id="553175.POREN0001_1491"/>
<comment type="caution">
    <text evidence="1">The sequence shown here is derived from an EMBL/GenBank/DDBJ whole genome shotgun (WGS) entry which is preliminary data.</text>
</comment>
<reference evidence="1 2" key="1">
    <citation type="submission" date="2009-04" db="EMBL/GenBank/DDBJ databases">
        <authorList>
            <person name="Sebastian Y."/>
            <person name="Madupu R."/>
            <person name="Durkin A.S."/>
            <person name="Torralba M."/>
            <person name="Methe B."/>
            <person name="Sutton G.G."/>
            <person name="Strausberg R.L."/>
            <person name="Nelson K.E."/>
        </authorList>
    </citation>
    <scope>NUCLEOTIDE SEQUENCE [LARGE SCALE GENOMIC DNA]</scope>
    <source>
        <strain evidence="2">ATCC 35406 / DSM 24491 / JCM 8526 / CCUG 16442 / BCRC 14492 / NCTC 13058 / HG 370</strain>
    </source>
</reference>
<keyword evidence="2" id="KW-1185">Reference proteome</keyword>
<sequence length="191" mass="22470">MKSVNIFICAVALLLSAFCPRPDKKPSLQESIGKMWREEYDKEFKPEEYVYKLVDLDRNGSPELLIMKEKVRHYNWYGVYSYVDGVVELICERISGGLADYAYYSDGFVRYYEEHSGGLSFQEVYYKLEEGKVVAYVEHSVNRNGWDDDELEESRTLTILDKSTPRSEKIEDYYPKGKAYSLYDIKDWESF</sequence>
<protein>
    <submittedName>
        <fullName evidence="1">Uncharacterized protein</fullName>
    </submittedName>
</protein>
<evidence type="ECO:0000313" key="1">
    <source>
        <dbReference type="EMBL" id="EEN82570.1"/>
    </source>
</evidence>
<proteinExistence type="predicted"/>
<organism evidence="1 2">
    <name type="scientific">Porphyromonas endodontalis (strain ATCC 35406 / DSM 24491 / JCM 8526 / CCUG 16442 / BCRC 14492 / NCTC 13058 / HG 370)</name>
    <name type="common">Bacteroides endodontalis</name>
    <dbReference type="NCBI Taxonomy" id="553175"/>
    <lineage>
        <taxon>Bacteria</taxon>
        <taxon>Pseudomonadati</taxon>
        <taxon>Bacteroidota</taxon>
        <taxon>Bacteroidia</taxon>
        <taxon>Bacteroidales</taxon>
        <taxon>Porphyromonadaceae</taxon>
        <taxon>Porphyromonas</taxon>
    </lineage>
</organism>
<dbReference type="EMBL" id="ACNN01000024">
    <property type="protein sequence ID" value="EEN82570.1"/>
    <property type="molecule type" value="Genomic_DNA"/>
</dbReference>
<dbReference type="RefSeq" id="WP_004333943.1">
    <property type="nucleotide sequence ID" value="NZ_ACNN01000024.1"/>
</dbReference>